<accession>A0A2P2PD67</accession>
<organism evidence="1">
    <name type="scientific">Rhizophora mucronata</name>
    <name type="common">Asiatic mangrove</name>
    <dbReference type="NCBI Taxonomy" id="61149"/>
    <lineage>
        <taxon>Eukaryota</taxon>
        <taxon>Viridiplantae</taxon>
        <taxon>Streptophyta</taxon>
        <taxon>Embryophyta</taxon>
        <taxon>Tracheophyta</taxon>
        <taxon>Spermatophyta</taxon>
        <taxon>Magnoliopsida</taxon>
        <taxon>eudicotyledons</taxon>
        <taxon>Gunneridae</taxon>
        <taxon>Pentapetalae</taxon>
        <taxon>rosids</taxon>
        <taxon>fabids</taxon>
        <taxon>Malpighiales</taxon>
        <taxon>Rhizophoraceae</taxon>
        <taxon>Rhizophora</taxon>
    </lineage>
</organism>
<name>A0A2P2PD67_RHIMU</name>
<sequence length="48" mass="5464">MCGIYTFSPLYSVPSDSVHAFNNNVTRDWQHSLYSSFISCVDNNSIVF</sequence>
<dbReference type="EMBL" id="GGEC01072190">
    <property type="protein sequence ID" value="MBX52674.1"/>
    <property type="molecule type" value="Transcribed_RNA"/>
</dbReference>
<reference evidence="1" key="1">
    <citation type="submission" date="2018-02" db="EMBL/GenBank/DDBJ databases">
        <title>Rhizophora mucronata_Transcriptome.</title>
        <authorList>
            <person name="Meera S.P."/>
            <person name="Sreeshan A."/>
            <person name="Augustine A."/>
        </authorList>
    </citation>
    <scope>NUCLEOTIDE SEQUENCE</scope>
    <source>
        <tissue evidence="1">Leaf</tissue>
    </source>
</reference>
<dbReference type="AlphaFoldDB" id="A0A2P2PD67"/>
<proteinExistence type="predicted"/>
<protein>
    <submittedName>
        <fullName evidence="1">Uncharacterized protein</fullName>
    </submittedName>
</protein>
<evidence type="ECO:0000313" key="1">
    <source>
        <dbReference type="EMBL" id="MBX52674.1"/>
    </source>
</evidence>